<evidence type="ECO:0000256" key="8">
    <source>
        <dbReference type="SAM" id="Phobius"/>
    </source>
</evidence>
<feature type="transmembrane region" description="Helical" evidence="8">
    <location>
        <begin position="552"/>
        <end position="572"/>
    </location>
</feature>
<keyword evidence="9" id="KW-0732">Signal</keyword>
<feature type="chain" id="PRO_5040121210" description="Ionotropic glutamate receptor C-terminal domain-containing protein" evidence="9">
    <location>
        <begin position="18"/>
        <end position="580"/>
    </location>
</feature>
<evidence type="ECO:0000256" key="3">
    <source>
        <dbReference type="ARBA" id="ARBA00022692"/>
    </source>
</evidence>
<evidence type="ECO:0000256" key="7">
    <source>
        <dbReference type="ARBA" id="ARBA00023180"/>
    </source>
</evidence>
<evidence type="ECO:0008006" key="12">
    <source>
        <dbReference type="Google" id="ProtNLM"/>
    </source>
</evidence>
<dbReference type="PANTHER" id="PTHR42643">
    <property type="entry name" value="IONOTROPIC RECEPTOR 20A-RELATED"/>
    <property type="match status" value="1"/>
</dbReference>
<evidence type="ECO:0000256" key="6">
    <source>
        <dbReference type="ARBA" id="ARBA00023170"/>
    </source>
</evidence>
<evidence type="ECO:0000313" key="11">
    <source>
        <dbReference type="Proteomes" id="UP001152562"/>
    </source>
</evidence>
<keyword evidence="5 8" id="KW-0472">Membrane</keyword>
<proteinExistence type="predicted"/>
<dbReference type="AlphaFoldDB" id="A0A9P0TXT4"/>
<dbReference type="Gene3D" id="3.40.190.10">
    <property type="entry name" value="Periplasmic binding protein-like II"/>
    <property type="match status" value="1"/>
</dbReference>
<name>A0A9P0TXT4_PIEBR</name>
<organism evidence="10 11">
    <name type="scientific">Pieris brassicae</name>
    <name type="common">White butterfly</name>
    <name type="synonym">Large white butterfly</name>
    <dbReference type="NCBI Taxonomy" id="7116"/>
    <lineage>
        <taxon>Eukaryota</taxon>
        <taxon>Metazoa</taxon>
        <taxon>Ecdysozoa</taxon>
        <taxon>Arthropoda</taxon>
        <taxon>Hexapoda</taxon>
        <taxon>Insecta</taxon>
        <taxon>Pterygota</taxon>
        <taxon>Neoptera</taxon>
        <taxon>Endopterygota</taxon>
        <taxon>Lepidoptera</taxon>
        <taxon>Glossata</taxon>
        <taxon>Ditrysia</taxon>
        <taxon>Papilionoidea</taxon>
        <taxon>Pieridae</taxon>
        <taxon>Pierinae</taxon>
        <taxon>Pieris</taxon>
    </lineage>
</organism>
<dbReference type="PANTHER" id="PTHR42643:SF24">
    <property type="entry name" value="IONOTROPIC RECEPTOR 60A"/>
    <property type="match status" value="1"/>
</dbReference>
<evidence type="ECO:0000256" key="4">
    <source>
        <dbReference type="ARBA" id="ARBA00022989"/>
    </source>
</evidence>
<sequence length="580" mass="67461">MLSTRTIFLLFIQFTFSRPFIIDSEDNKTAGCVRDIIQKNFEFKSQITVINGDNYEILPTINQMQYISVQILTSTSHKFTLPFNREYLIISNSCDDFENKFHRITIATTWSANAKLLVVLENAYDPRCIFDILLKKHMTNVIVLNDTATLELFTYNPYDDFGCGKRYNRIIKLGHCKGQYLFFDKLNTDIRNCTFQALSAHMPPYSIDPATNQSQYKGVEQYLLEIISDKEAFRINFTFKINSDEYTVIADNMSAVGPLSALQTGEADIITGGMLLTYQRAMVLGYLTGGVTFTDYLQLHVATAKPVSNLKNIYSEFQCWIWLALFIVFIVYSVLMYLIMRKRPKQTITLKMFGFFLQQSSRVKGDRTNRLFIFWIFFAYLINCFYQSSIVSFTLHPHLDYQISSMEDILDYGLKPCLSLSMRRILLGISYISVAKNNALDCERRVDSMNKVAESSNHFTVYLKSLFAYEETKYYDAFGKSKIYTIDYPRAQVLYAIYFYKGFPLPSKLQHLCRRVEEAGLINRHLDRLKTERQAKLTIGIKKKRFQFIMPWQVLGFGFSLSTFVLILEIVINKYCRVCW</sequence>
<dbReference type="GO" id="GO:0005886">
    <property type="term" value="C:plasma membrane"/>
    <property type="evidence" value="ECO:0007669"/>
    <property type="project" value="UniProtKB-SubCell"/>
</dbReference>
<feature type="signal peptide" evidence="9">
    <location>
        <begin position="1"/>
        <end position="17"/>
    </location>
</feature>
<dbReference type="SUPFAM" id="SSF53850">
    <property type="entry name" value="Periplasmic binding protein-like II"/>
    <property type="match status" value="1"/>
</dbReference>
<keyword evidence="2" id="KW-1003">Cell membrane</keyword>
<keyword evidence="6" id="KW-0675">Receptor</keyword>
<evidence type="ECO:0000256" key="5">
    <source>
        <dbReference type="ARBA" id="ARBA00023136"/>
    </source>
</evidence>
<dbReference type="InterPro" id="IPR052192">
    <property type="entry name" value="Insect_Ionotropic_Sensory_Rcpt"/>
</dbReference>
<evidence type="ECO:0000256" key="2">
    <source>
        <dbReference type="ARBA" id="ARBA00022475"/>
    </source>
</evidence>
<feature type="transmembrane region" description="Helical" evidence="8">
    <location>
        <begin position="371"/>
        <end position="393"/>
    </location>
</feature>
<comment type="subcellular location">
    <subcellularLocation>
        <location evidence="1">Cell membrane</location>
        <topology evidence="1">Multi-pass membrane protein</topology>
    </subcellularLocation>
</comment>
<evidence type="ECO:0000313" key="10">
    <source>
        <dbReference type="EMBL" id="CAH4037665.1"/>
    </source>
</evidence>
<protein>
    <recommendedName>
        <fullName evidence="12">Ionotropic glutamate receptor C-terminal domain-containing protein</fullName>
    </recommendedName>
</protein>
<dbReference type="Proteomes" id="UP001152562">
    <property type="component" value="Unassembled WGS sequence"/>
</dbReference>
<feature type="transmembrane region" description="Helical" evidence="8">
    <location>
        <begin position="320"/>
        <end position="340"/>
    </location>
</feature>
<gene>
    <name evidence="10" type="ORF">PIBRA_LOCUS13305</name>
</gene>
<keyword evidence="4 8" id="KW-1133">Transmembrane helix</keyword>
<accession>A0A9P0TXT4</accession>
<comment type="caution">
    <text evidence="10">The sequence shown here is derived from an EMBL/GenBank/DDBJ whole genome shotgun (WGS) entry which is preliminary data.</text>
</comment>
<keyword evidence="11" id="KW-1185">Reference proteome</keyword>
<reference evidence="10" key="1">
    <citation type="submission" date="2022-05" db="EMBL/GenBank/DDBJ databases">
        <authorList>
            <person name="Okamura Y."/>
        </authorList>
    </citation>
    <scope>NUCLEOTIDE SEQUENCE</scope>
</reference>
<keyword evidence="7" id="KW-0325">Glycoprotein</keyword>
<dbReference type="Gene3D" id="1.10.287.70">
    <property type="match status" value="1"/>
</dbReference>
<evidence type="ECO:0000256" key="9">
    <source>
        <dbReference type="SAM" id="SignalP"/>
    </source>
</evidence>
<keyword evidence="3 8" id="KW-0812">Transmembrane</keyword>
<evidence type="ECO:0000256" key="1">
    <source>
        <dbReference type="ARBA" id="ARBA00004651"/>
    </source>
</evidence>
<dbReference type="EMBL" id="CALOZG010000085">
    <property type="protein sequence ID" value="CAH4037665.1"/>
    <property type="molecule type" value="Genomic_DNA"/>
</dbReference>